<accession>A0A0A9EGP7</accession>
<name>A0A0A9EGP7_ARUDO</name>
<proteinExistence type="predicted"/>
<sequence>MACSAPTPASTARRCCTRRWARRTSCSRTAARRRGTRSCQRARRCSGWIRTTPAAARNARRGPW</sequence>
<protein>
    <submittedName>
        <fullName evidence="1">Uncharacterized protein</fullName>
    </submittedName>
</protein>
<reference evidence="1" key="1">
    <citation type="submission" date="2014-09" db="EMBL/GenBank/DDBJ databases">
        <authorList>
            <person name="Magalhaes I.L.F."/>
            <person name="Oliveira U."/>
            <person name="Santos F.R."/>
            <person name="Vidigal T.H.D.A."/>
            <person name="Brescovit A.D."/>
            <person name="Santos A.J."/>
        </authorList>
    </citation>
    <scope>NUCLEOTIDE SEQUENCE</scope>
    <source>
        <tissue evidence="1">Shoot tissue taken approximately 20 cm above the soil surface</tissue>
    </source>
</reference>
<evidence type="ECO:0000313" key="1">
    <source>
        <dbReference type="EMBL" id="JAD99256.1"/>
    </source>
</evidence>
<dbReference type="EMBL" id="GBRH01198639">
    <property type="protein sequence ID" value="JAD99256.1"/>
    <property type="molecule type" value="Transcribed_RNA"/>
</dbReference>
<dbReference type="AlphaFoldDB" id="A0A0A9EGP7"/>
<organism evidence="1">
    <name type="scientific">Arundo donax</name>
    <name type="common">Giant reed</name>
    <name type="synonym">Donax arundinaceus</name>
    <dbReference type="NCBI Taxonomy" id="35708"/>
    <lineage>
        <taxon>Eukaryota</taxon>
        <taxon>Viridiplantae</taxon>
        <taxon>Streptophyta</taxon>
        <taxon>Embryophyta</taxon>
        <taxon>Tracheophyta</taxon>
        <taxon>Spermatophyta</taxon>
        <taxon>Magnoliopsida</taxon>
        <taxon>Liliopsida</taxon>
        <taxon>Poales</taxon>
        <taxon>Poaceae</taxon>
        <taxon>PACMAD clade</taxon>
        <taxon>Arundinoideae</taxon>
        <taxon>Arundineae</taxon>
        <taxon>Arundo</taxon>
    </lineage>
</organism>
<reference evidence="1" key="2">
    <citation type="journal article" date="2015" name="Data Brief">
        <title>Shoot transcriptome of the giant reed, Arundo donax.</title>
        <authorList>
            <person name="Barrero R.A."/>
            <person name="Guerrero F.D."/>
            <person name="Moolhuijzen P."/>
            <person name="Goolsby J.A."/>
            <person name="Tidwell J."/>
            <person name="Bellgard S.E."/>
            <person name="Bellgard M.I."/>
        </authorList>
    </citation>
    <scope>NUCLEOTIDE SEQUENCE</scope>
    <source>
        <tissue evidence="1">Shoot tissue taken approximately 20 cm above the soil surface</tissue>
    </source>
</reference>